<dbReference type="InterPro" id="IPR024983">
    <property type="entry name" value="CHAT_dom"/>
</dbReference>
<evidence type="ECO:0000259" key="1">
    <source>
        <dbReference type="Pfam" id="PF12770"/>
    </source>
</evidence>
<sequence>MNQDGKESIVAEDSMSWEETLLKLTDLLLHRATTTTNIRDAESLLGNILIQAEEQAMCKPENKEDICRALADISTKINQSFESLENVEVFALSLRCLHFAIDHAPSHTADLPYWLNNASIMCEARFQALGGRSNFDEAISLLARAVTHSPETNPSTTTWIGNLGSLYNERYDKWGELDDLEKAIQFKLKAVELAPNDDPYLPAWLNNLGVAYTTRYQILEHPVDIESAIEYITRAITITPGDHPNMLDWLASLGRAHETRFRQMKNPDDINRAIEYKTRVVLGTPDGSHDLPTRLNGLGECLNTRFIWFEDLADIDNAVEHLSRAVVISSDGDQRLPYYLNNLGDALDSRFNRLGNQEDIENSIIYFARAVELTPEGGYALVNRLKNLGSAHGTRFDRSGNLDDINQAIQLLVRAVSLLPRPEEHPNFRNILSRLAASYTRRFMRLGDEDDINKAIYHMNYAIAFTSESHLELPDLLGRLGSIMETRFSRSNNLDDIDQSIKHLNRAVELSSKGDPDLPSRLSDLGTSYDTRFGSLGSLEDIDKAISLHIRAIDLTPEDHPDLLMWFNNLGNAYQRRYKRLGYMDDLNKAIDLLSKSVKLTPDDHPELPGVLGNLGVAHETRLHAVGAFDDIDKSVQYLTRALELVPEDHSDIPPLLNNLGISHKTRFLECGDQNDINIAIHYLIRAVSLTPEGHPDLPNWLNTLGNSYESRFEKFGDPGDIENAIRNSTRAIELTPKGHPHRPNRLRNLGISYNILFDSSYTEDSLRKSIECFTKSSQCLVGDPLIKIQAARQWGQLASQSQEADSIQAYQTALNLVPQLAWLGAQVDRRYEEIKSISDLAVEAACAAIDACKYSLALEWLEQARSIVWNQVLQLQTPVDNLRAFHSALADRIQNIADQLFIANVEPETSTTDDLVSEEMSQKPRRLAEEYEQLLHDIRQLDGFQDFLRPKTASELIPTGKNGPVVVLNCYKQRCDALIITPGMQDVTHVPLPSFDADKAKSARIPIERALRGSSINERSQLRRPLVHNEENDFENVLATLWLDVAKPLLDHLGYTNNVQTDELPRITWCLTGALSFLPIHAAGLYYQPHSKLSDFAISSYTPTVTTLLSSLRSSNCHHSSLLAIGQEETPGLSRLPGTTHELAHIALHSQNHSKYTQLMGREAKVTTVINAMEEHDWVHFACHAHQNAADPSASGFFLSNGTLELSTIRNKAFKGKGLAFLSACQTATGAKQLPDEVLHLASGMLMAGYPTVIGTMWSVMDSDAPFIADRVYGWLLKDGSMNSREAAKALHYAVAALRENVGEKAFTRWVPYIHFGI</sequence>
<gene>
    <name evidence="2" type="ORF">RDB_LOCUS110094</name>
</gene>
<dbReference type="PANTHER" id="PTHR19959:SF119">
    <property type="entry name" value="FUNGAL LIPASE-LIKE DOMAIN-CONTAINING PROTEIN"/>
    <property type="match status" value="1"/>
</dbReference>
<dbReference type="PANTHER" id="PTHR19959">
    <property type="entry name" value="KINESIN LIGHT CHAIN"/>
    <property type="match status" value="1"/>
</dbReference>
<dbReference type="Proteomes" id="UP000663853">
    <property type="component" value="Unassembled WGS sequence"/>
</dbReference>
<dbReference type="Gene3D" id="1.25.40.10">
    <property type="entry name" value="Tetratricopeptide repeat domain"/>
    <property type="match status" value="4"/>
</dbReference>
<dbReference type="Pfam" id="PF12770">
    <property type="entry name" value="CHAT"/>
    <property type="match status" value="1"/>
</dbReference>
<accession>A0A8H3CVF5</accession>
<comment type="caution">
    <text evidence="2">The sequence shown here is derived from an EMBL/GenBank/DDBJ whole genome shotgun (WGS) entry which is preliminary data.</text>
</comment>
<evidence type="ECO:0000313" key="3">
    <source>
        <dbReference type="Proteomes" id="UP000663853"/>
    </source>
</evidence>
<dbReference type="EMBL" id="CAJMXA010003505">
    <property type="protein sequence ID" value="CAE6498956.1"/>
    <property type="molecule type" value="Genomic_DNA"/>
</dbReference>
<reference evidence="2" key="1">
    <citation type="submission" date="2021-01" db="EMBL/GenBank/DDBJ databases">
        <authorList>
            <person name="Kaushik A."/>
        </authorList>
    </citation>
    <scope>NUCLEOTIDE SEQUENCE</scope>
    <source>
        <strain evidence="2">AG6-10EEA</strain>
    </source>
</reference>
<organism evidence="2 3">
    <name type="scientific">Rhizoctonia solani</name>
    <dbReference type="NCBI Taxonomy" id="456999"/>
    <lineage>
        <taxon>Eukaryota</taxon>
        <taxon>Fungi</taxon>
        <taxon>Dikarya</taxon>
        <taxon>Basidiomycota</taxon>
        <taxon>Agaricomycotina</taxon>
        <taxon>Agaricomycetes</taxon>
        <taxon>Cantharellales</taxon>
        <taxon>Ceratobasidiaceae</taxon>
        <taxon>Rhizoctonia</taxon>
    </lineage>
</organism>
<name>A0A8H3CVF5_9AGAM</name>
<dbReference type="InterPro" id="IPR011990">
    <property type="entry name" value="TPR-like_helical_dom_sf"/>
</dbReference>
<evidence type="ECO:0000313" key="2">
    <source>
        <dbReference type="EMBL" id="CAE6498956.1"/>
    </source>
</evidence>
<protein>
    <recommendedName>
        <fullName evidence="1">CHAT domain-containing protein</fullName>
    </recommendedName>
</protein>
<dbReference type="SUPFAM" id="SSF81901">
    <property type="entry name" value="HCP-like"/>
    <property type="match status" value="2"/>
</dbReference>
<dbReference type="SUPFAM" id="SSF48452">
    <property type="entry name" value="TPR-like"/>
    <property type="match status" value="1"/>
</dbReference>
<proteinExistence type="predicted"/>
<feature type="domain" description="CHAT" evidence="1">
    <location>
        <begin position="1039"/>
        <end position="1318"/>
    </location>
</feature>